<dbReference type="Gene3D" id="3.30.70.360">
    <property type="match status" value="1"/>
</dbReference>
<dbReference type="InterPro" id="IPR011650">
    <property type="entry name" value="Peptidase_M20_dimer"/>
</dbReference>
<dbReference type="InterPro" id="IPR002933">
    <property type="entry name" value="Peptidase_M20"/>
</dbReference>
<feature type="region of interest" description="Disordered" evidence="6">
    <location>
        <begin position="1"/>
        <end position="96"/>
    </location>
</feature>
<feature type="domain" description="Peptidase M20 dimerisation" evidence="7">
    <location>
        <begin position="280"/>
        <end position="417"/>
    </location>
</feature>
<evidence type="ECO:0000256" key="6">
    <source>
        <dbReference type="SAM" id="MobiDB-lite"/>
    </source>
</evidence>
<comment type="caution">
    <text evidence="8">The sequence shown here is derived from an EMBL/GenBank/DDBJ whole genome shotgun (WGS) entry which is preliminary data.</text>
</comment>
<dbReference type="Pfam" id="PF01546">
    <property type="entry name" value="Peptidase_M20"/>
    <property type="match status" value="1"/>
</dbReference>
<feature type="compositionally biased region" description="Basic and acidic residues" evidence="6">
    <location>
        <begin position="14"/>
        <end position="27"/>
    </location>
</feature>
<keyword evidence="9" id="KW-1185">Reference proteome</keyword>
<reference evidence="8 9" key="1">
    <citation type="submission" date="2021-05" db="EMBL/GenBank/DDBJ databases">
        <title>Kineosporia and Streptomyces sp. nov. two new marine actinobacteria isolated from Coral.</title>
        <authorList>
            <person name="Buangrab K."/>
            <person name="Sutthacheep M."/>
            <person name="Yeemin T."/>
            <person name="Harunari E."/>
            <person name="Igarashi Y."/>
            <person name="Kanchanasin P."/>
            <person name="Tanasupawat S."/>
            <person name="Phongsopitanun W."/>
        </authorList>
    </citation>
    <scope>NUCLEOTIDE SEQUENCE [LARGE SCALE GENOMIC DNA]</scope>
    <source>
        <strain evidence="8 9">J2-2</strain>
    </source>
</reference>
<evidence type="ECO:0000256" key="5">
    <source>
        <dbReference type="ARBA" id="ARBA00022833"/>
    </source>
</evidence>
<protein>
    <submittedName>
        <fullName evidence="8">M20/M25/M40 family metallo-hydrolase</fullName>
    </submittedName>
</protein>
<name>A0ABS5TCF5_9ACTN</name>
<dbReference type="EMBL" id="JAHBAY010000003">
    <property type="protein sequence ID" value="MBT0768726.1"/>
    <property type="molecule type" value="Genomic_DNA"/>
</dbReference>
<evidence type="ECO:0000313" key="9">
    <source>
        <dbReference type="Proteomes" id="UP001197247"/>
    </source>
</evidence>
<keyword evidence="4" id="KW-0378">Hydrolase</keyword>
<dbReference type="Gene3D" id="3.40.630.10">
    <property type="entry name" value="Zn peptidases"/>
    <property type="match status" value="1"/>
</dbReference>
<evidence type="ECO:0000256" key="3">
    <source>
        <dbReference type="ARBA" id="ARBA00022723"/>
    </source>
</evidence>
<feature type="compositionally biased region" description="Low complexity" evidence="6">
    <location>
        <begin position="80"/>
        <end position="95"/>
    </location>
</feature>
<gene>
    <name evidence="8" type="ORF">KIH74_07300</name>
</gene>
<dbReference type="PANTHER" id="PTHR43808">
    <property type="entry name" value="ACETYLORNITHINE DEACETYLASE"/>
    <property type="match status" value="1"/>
</dbReference>
<dbReference type="SUPFAM" id="SSF55031">
    <property type="entry name" value="Bacterial exopeptidase dimerisation domain"/>
    <property type="match status" value="1"/>
</dbReference>
<organism evidence="8 9">
    <name type="scientific">Kineosporia corallincola</name>
    <dbReference type="NCBI Taxonomy" id="2835133"/>
    <lineage>
        <taxon>Bacteria</taxon>
        <taxon>Bacillati</taxon>
        <taxon>Actinomycetota</taxon>
        <taxon>Actinomycetes</taxon>
        <taxon>Kineosporiales</taxon>
        <taxon>Kineosporiaceae</taxon>
        <taxon>Kineosporia</taxon>
    </lineage>
</organism>
<dbReference type="PROSITE" id="PS00758">
    <property type="entry name" value="ARGE_DAPE_CPG2_1"/>
    <property type="match status" value="1"/>
</dbReference>
<dbReference type="NCBIfam" id="NF005913">
    <property type="entry name" value="PRK07906.1"/>
    <property type="match status" value="1"/>
</dbReference>
<sequence length="522" mass="55148">MTSTEDTLAPRGSEPGRAESTRIEPGRGEPGSGEPGRAVSGRAEPGLAEPGRAEPGRAEPGRAEPGRAAVTRDEPDRAEATGAEATGAESTGAAGVPTVADVLSTLIRFDTSTPGGDERPAAEWVAARLAEVGVRAEIFESEPGRASLVARIPGADPLRGALLMHGHLDVVPADPAEWQVHPFAGEIRDGCVWGRGAVDMKNAIAMLLTVVAIWHREGYVPPRDVVLAFTADEEAGGDLGARYLVDHHRDLLADCTEAVGEVGGFSVTLPEGGRLYPIQTAEKGALWLRLVADGTPGHGSLVNPDNAVTRLSGVMNRLGERRFPAALRPQTRVLLETLARLRRGESFDPRQPERDLAGLGGFGRLLEATLRTTLTPTSLRAGSGANTVPPSAQGTIDVRYLPGERESALAAVDEILGDDVVREMLLDHVTLDSPYDAALPGAMAAALLAEDPAGHPVPFTLSGGTDAKSFYRLGELRCYGFSPLRLPAGLDFVAMFHGVNERVPVDALEFGVRVLDRFLRSS</sequence>
<comment type="similarity">
    <text evidence="2">Belongs to the peptidase M20A family.</text>
</comment>
<evidence type="ECO:0000256" key="2">
    <source>
        <dbReference type="ARBA" id="ARBA00006247"/>
    </source>
</evidence>
<accession>A0ABS5TCF5</accession>
<dbReference type="Proteomes" id="UP001197247">
    <property type="component" value="Unassembled WGS sequence"/>
</dbReference>
<evidence type="ECO:0000256" key="1">
    <source>
        <dbReference type="ARBA" id="ARBA00001947"/>
    </source>
</evidence>
<dbReference type="InterPro" id="IPR036264">
    <property type="entry name" value="Bact_exopeptidase_dim_dom"/>
</dbReference>
<evidence type="ECO:0000256" key="4">
    <source>
        <dbReference type="ARBA" id="ARBA00022801"/>
    </source>
</evidence>
<dbReference type="InterPro" id="IPR001261">
    <property type="entry name" value="ArgE/DapE_CS"/>
</dbReference>
<dbReference type="Gene3D" id="1.10.150.900">
    <property type="match status" value="1"/>
</dbReference>
<dbReference type="SUPFAM" id="SSF53187">
    <property type="entry name" value="Zn-dependent exopeptidases"/>
    <property type="match status" value="1"/>
</dbReference>
<comment type="cofactor">
    <cofactor evidence="1">
        <name>Zn(2+)</name>
        <dbReference type="ChEBI" id="CHEBI:29105"/>
    </cofactor>
</comment>
<proteinExistence type="inferred from homology"/>
<dbReference type="Pfam" id="PF07687">
    <property type="entry name" value="M20_dimer"/>
    <property type="match status" value="1"/>
</dbReference>
<evidence type="ECO:0000313" key="8">
    <source>
        <dbReference type="EMBL" id="MBT0768726.1"/>
    </source>
</evidence>
<dbReference type="InterPro" id="IPR050072">
    <property type="entry name" value="Peptidase_M20A"/>
</dbReference>
<keyword evidence="3" id="KW-0479">Metal-binding</keyword>
<dbReference type="PROSITE" id="PS00759">
    <property type="entry name" value="ARGE_DAPE_CPG2_2"/>
    <property type="match status" value="1"/>
</dbReference>
<keyword evidence="5" id="KW-0862">Zinc</keyword>
<evidence type="ECO:0000259" key="7">
    <source>
        <dbReference type="Pfam" id="PF07687"/>
    </source>
</evidence>
<dbReference type="PANTHER" id="PTHR43808:SF8">
    <property type="entry name" value="PEPTIDASE M20 DIMERISATION DOMAIN-CONTAINING PROTEIN"/>
    <property type="match status" value="1"/>
</dbReference>
<feature type="compositionally biased region" description="Basic and acidic residues" evidence="6">
    <location>
        <begin position="51"/>
        <end position="79"/>
    </location>
</feature>